<keyword evidence="9" id="KW-0460">Magnesium</keyword>
<dbReference type="PROSITE" id="PS00697">
    <property type="entry name" value="DNA_LIGASE_A1"/>
    <property type="match status" value="1"/>
</dbReference>
<evidence type="ECO:0000313" key="15">
    <source>
        <dbReference type="EMBL" id="KTC74391.1"/>
    </source>
</evidence>
<proteinExistence type="predicted"/>
<gene>
    <name evidence="15" type="ORF">Lbir_0856</name>
    <name evidence="16" type="ORF">NCTC12437_01468</name>
</gene>
<evidence type="ECO:0000313" key="16">
    <source>
        <dbReference type="EMBL" id="STX31694.1"/>
    </source>
</evidence>
<keyword evidence="3" id="KW-0132">Cell division</keyword>
<keyword evidence="8" id="KW-0067">ATP-binding</keyword>
<dbReference type="Proteomes" id="UP000054735">
    <property type="component" value="Unassembled WGS sequence"/>
</dbReference>
<dbReference type="InterPro" id="IPR012309">
    <property type="entry name" value="DNA_ligase_ATP-dep_C"/>
</dbReference>
<keyword evidence="5" id="KW-0479">Metal-binding</keyword>
<dbReference type="GO" id="GO:0006260">
    <property type="term" value="P:DNA replication"/>
    <property type="evidence" value="ECO:0007669"/>
    <property type="project" value="UniProtKB-KW"/>
</dbReference>
<dbReference type="EMBL" id="UGNW01000001">
    <property type="protein sequence ID" value="STX31694.1"/>
    <property type="molecule type" value="Genomic_DNA"/>
</dbReference>
<dbReference type="GO" id="GO:0051301">
    <property type="term" value="P:cell division"/>
    <property type="evidence" value="ECO:0007669"/>
    <property type="project" value="UniProtKB-KW"/>
</dbReference>
<dbReference type="Pfam" id="PF04675">
    <property type="entry name" value="DNA_ligase_A_N"/>
    <property type="match status" value="1"/>
</dbReference>
<dbReference type="SUPFAM" id="SSF50249">
    <property type="entry name" value="Nucleic acid-binding proteins"/>
    <property type="match status" value="1"/>
</dbReference>
<evidence type="ECO:0000256" key="12">
    <source>
        <dbReference type="ARBA" id="ARBA00023306"/>
    </source>
</evidence>
<dbReference type="RefSeq" id="WP_058522955.1">
    <property type="nucleotide sequence ID" value="NZ_CAAAHV010000012.1"/>
</dbReference>
<dbReference type="Gene3D" id="1.10.3260.10">
    <property type="entry name" value="DNA ligase, ATP-dependent, N-terminal domain"/>
    <property type="match status" value="1"/>
</dbReference>
<dbReference type="PANTHER" id="PTHR45674">
    <property type="entry name" value="DNA LIGASE 1/3 FAMILY MEMBER"/>
    <property type="match status" value="1"/>
</dbReference>
<keyword evidence="12" id="KW-0131">Cell cycle</keyword>
<dbReference type="STRING" id="28083.Lbir_0856"/>
<dbReference type="InterPro" id="IPR026333">
    <property type="entry name" value="ATP_dep_DNA_lig_pp_1105_fam"/>
</dbReference>
<evidence type="ECO:0000259" key="14">
    <source>
        <dbReference type="PROSITE" id="PS50160"/>
    </source>
</evidence>
<dbReference type="InterPro" id="IPR012308">
    <property type="entry name" value="DNA_ligase_ATP-dep_N"/>
</dbReference>
<evidence type="ECO:0000256" key="13">
    <source>
        <dbReference type="ARBA" id="ARBA00034003"/>
    </source>
</evidence>
<evidence type="ECO:0000256" key="4">
    <source>
        <dbReference type="ARBA" id="ARBA00022705"/>
    </source>
</evidence>
<dbReference type="EMBL" id="LNXT01000010">
    <property type="protein sequence ID" value="KTC74391.1"/>
    <property type="molecule type" value="Genomic_DNA"/>
</dbReference>
<keyword evidence="17" id="KW-1185">Reference proteome</keyword>
<protein>
    <recommendedName>
        <fullName evidence="1">DNA ligase (ATP)</fullName>
        <ecNumber evidence="1">6.5.1.1</ecNumber>
    </recommendedName>
</protein>
<feature type="domain" description="ATP-dependent DNA ligase family profile" evidence="14">
    <location>
        <begin position="307"/>
        <end position="430"/>
    </location>
</feature>
<accession>A0A378IHN4</accession>
<reference evidence="16 18" key="2">
    <citation type="submission" date="2018-06" db="EMBL/GenBank/DDBJ databases">
        <authorList>
            <consortium name="Pathogen Informatics"/>
            <person name="Doyle S."/>
        </authorList>
    </citation>
    <scope>NUCLEOTIDE SEQUENCE [LARGE SCALE GENOMIC DNA]</scope>
    <source>
        <strain evidence="16 18">NCTC12437</strain>
    </source>
</reference>
<evidence type="ECO:0000256" key="9">
    <source>
        <dbReference type="ARBA" id="ARBA00022842"/>
    </source>
</evidence>
<dbReference type="GO" id="GO:0003910">
    <property type="term" value="F:DNA ligase (ATP) activity"/>
    <property type="evidence" value="ECO:0007669"/>
    <property type="project" value="UniProtKB-EC"/>
</dbReference>
<organism evidence="16 18">
    <name type="scientific">Legionella birminghamensis</name>
    <dbReference type="NCBI Taxonomy" id="28083"/>
    <lineage>
        <taxon>Bacteria</taxon>
        <taxon>Pseudomonadati</taxon>
        <taxon>Pseudomonadota</taxon>
        <taxon>Gammaproteobacteria</taxon>
        <taxon>Legionellales</taxon>
        <taxon>Legionellaceae</taxon>
        <taxon>Legionella</taxon>
    </lineage>
</organism>
<dbReference type="Pfam" id="PF04679">
    <property type="entry name" value="DNA_ligase_A_C"/>
    <property type="match status" value="1"/>
</dbReference>
<evidence type="ECO:0000256" key="8">
    <source>
        <dbReference type="ARBA" id="ARBA00022840"/>
    </source>
</evidence>
<keyword evidence="2 16" id="KW-0436">Ligase</keyword>
<dbReference type="EC" id="6.5.1.1" evidence="1"/>
<dbReference type="SUPFAM" id="SSF56091">
    <property type="entry name" value="DNA ligase/mRNA capping enzyme, catalytic domain"/>
    <property type="match status" value="1"/>
</dbReference>
<dbReference type="NCBIfam" id="TIGR04120">
    <property type="entry name" value="DNA_lig_bact"/>
    <property type="match status" value="1"/>
</dbReference>
<dbReference type="Proteomes" id="UP000255066">
    <property type="component" value="Unassembled WGS sequence"/>
</dbReference>
<evidence type="ECO:0000256" key="5">
    <source>
        <dbReference type="ARBA" id="ARBA00022723"/>
    </source>
</evidence>
<keyword evidence="7" id="KW-0227">DNA damage</keyword>
<evidence type="ECO:0000256" key="1">
    <source>
        <dbReference type="ARBA" id="ARBA00012727"/>
    </source>
</evidence>
<keyword evidence="4" id="KW-0235">DNA replication</keyword>
<dbReference type="GO" id="GO:0005524">
    <property type="term" value="F:ATP binding"/>
    <property type="evidence" value="ECO:0007669"/>
    <property type="project" value="UniProtKB-KW"/>
</dbReference>
<reference evidence="15 17" key="1">
    <citation type="submission" date="2015-11" db="EMBL/GenBank/DDBJ databases">
        <title>Genomic analysis of 38 Legionella species identifies large and diverse effector repertoires.</title>
        <authorList>
            <person name="Burstein D."/>
            <person name="Amaro F."/>
            <person name="Zusman T."/>
            <person name="Lifshitz Z."/>
            <person name="Cohen O."/>
            <person name="Gilbert J.A."/>
            <person name="Pupko T."/>
            <person name="Shuman H.A."/>
            <person name="Segal G."/>
        </authorList>
    </citation>
    <scope>NUCLEOTIDE SEQUENCE [LARGE SCALE GENOMIC DNA]</scope>
    <source>
        <strain evidence="15 17">CDC#1407-AL-14</strain>
    </source>
</reference>
<dbReference type="OrthoDB" id="9767858at2"/>
<keyword evidence="11" id="KW-0234">DNA repair</keyword>
<dbReference type="Gene3D" id="3.30.470.30">
    <property type="entry name" value="DNA ligase/mRNA capping enzyme"/>
    <property type="match status" value="1"/>
</dbReference>
<keyword evidence="10" id="KW-0233">DNA recombination</keyword>
<keyword evidence="6" id="KW-0547">Nucleotide-binding</keyword>
<evidence type="ECO:0000313" key="17">
    <source>
        <dbReference type="Proteomes" id="UP000054735"/>
    </source>
</evidence>
<comment type="catalytic activity">
    <reaction evidence="13">
        <text>ATP + (deoxyribonucleotide)n-3'-hydroxyl + 5'-phospho-(deoxyribonucleotide)m = (deoxyribonucleotide)n+m + AMP + diphosphate.</text>
        <dbReference type="EC" id="6.5.1.1"/>
    </reaction>
</comment>
<dbReference type="PROSITE" id="PS50160">
    <property type="entry name" value="DNA_LIGASE_A3"/>
    <property type="match status" value="1"/>
</dbReference>
<dbReference type="PANTHER" id="PTHR45674:SF13">
    <property type="entry name" value="DNA LIGASE-RELATED"/>
    <property type="match status" value="1"/>
</dbReference>
<dbReference type="InterPro" id="IPR016059">
    <property type="entry name" value="DNA_ligase_ATP-dep_CS"/>
</dbReference>
<evidence type="ECO:0000256" key="3">
    <source>
        <dbReference type="ARBA" id="ARBA00022618"/>
    </source>
</evidence>
<dbReference type="Gene3D" id="2.40.50.140">
    <property type="entry name" value="Nucleic acid-binding proteins"/>
    <property type="match status" value="1"/>
</dbReference>
<name>A0A378IHN4_9GAMM</name>
<dbReference type="GO" id="GO:0046872">
    <property type="term" value="F:metal ion binding"/>
    <property type="evidence" value="ECO:0007669"/>
    <property type="project" value="UniProtKB-KW"/>
</dbReference>
<evidence type="ECO:0000313" key="18">
    <source>
        <dbReference type="Proteomes" id="UP000255066"/>
    </source>
</evidence>
<dbReference type="AlphaFoldDB" id="A0A378IHN4"/>
<evidence type="ECO:0000256" key="10">
    <source>
        <dbReference type="ARBA" id="ARBA00023172"/>
    </source>
</evidence>
<dbReference type="InterPro" id="IPR036599">
    <property type="entry name" value="DNA_ligase_N_sf"/>
</dbReference>
<evidence type="ECO:0000256" key="2">
    <source>
        <dbReference type="ARBA" id="ARBA00022598"/>
    </source>
</evidence>
<evidence type="ECO:0000256" key="7">
    <source>
        <dbReference type="ARBA" id="ARBA00022763"/>
    </source>
</evidence>
<dbReference type="Pfam" id="PF01068">
    <property type="entry name" value="DNA_ligase_A_M"/>
    <property type="match status" value="1"/>
</dbReference>
<evidence type="ECO:0000256" key="6">
    <source>
        <dbReference type="ARBA" id="ARBA00022741"/>
    </source>
</evidence>
<dbReference type="InterPro" id="IPR050191">
    <property type="entry name" value="ATP-dep_DNA_ligase"/>
</dbReference>
<dbReference type="CDD" id="cd07972">
    <property type="entry name" value="OBF_DNA_ligase_Arch_LigB"/>
    <property type="match status" value="1"/>
</dbReference>
<dbReference type="InterPro" id="IPR012340">
    <property type="entry name" value="NA-bd_OB-fold"/>
</dbReference>
<dbReference type="GO" id="GO:0003677">
    <property type="term" value="F:DNA binding"/>
    <property type="evidence" value="ECO:0007669"/>
    <property type="project" value="InterPro"/>
</dbReference>
<evidence type="ECO:0000256" key="11">
    <source>
        <dbReference type="ARBA" id="ARBA00023204"/>
    </source>
</evidence>
<dbReference type="GO" id="GO:0006310">
    <property type="term" value="P:DNA recombination"/>
    <property type="evidence" value="ECO:0007669"/>
    <property type="project" value="UniProtKB-KW"/>
</dbReference>
<dbReference type="GO" id="GO:0006281">
    <property type="term" value="P:DNA repair"/>
    <property type="evidence" value="ECO:0007669"/>
    <property type="project" value="UniProtKB-KW"/>
</dbReference>
<dbReference type="InterPro" id="IPR012310">
    <property type="entry name" value="DNA_ligase_ATP-dep_cent"/>
</dbReference>
<dbReference type="NCBIfam" id="NF006701">
    <property type="entry name" value="PRK09247.1"/>
    <property type="match status" value="1"/>
</dbReference>
<sequence length="524" mass="61218">MQKFAQLLNNLYFTYSNLAKTELLKNYFLTVPDPERGYGLAILAGTLTFPTFKWTMIKDLLNQYIDPVLFSLSYDYVGDLSDTIALLWPNQPSNKSLPLLSEIIQKFNQLPEEEIASWLNELLNRSNTNERWALIKIGTGSLRVGVSARFIKNALAKYGRVDVKEIEHVWHALKPPYIDLFAWLEGSADYPRIDEQIFYHPVMLSHPLSEKELASLELQQFAVERKFDGIRVQLICTESDKRLFTRTGEDISHSFPDILSEIKGQVVLDGELVIRNQQNVGSFNELQQRLNRKKPTKELISKFPAAIVFYDLLSIQGRDIRSLDFMERRLQLESWYKENQNPCWFLSELLDVDKDNIFAVKERILAEKQVAVEGLMLKHKASPYIAGRPKGYWYKWKRDPMLVDAVLMYAQRGHGKRSSFYSDYTFGLWVDMEVVPIGKAYFGFTDKELYELDQWIRHHTIQRFGPVREVEKKLVFEVAFDEVRLSARHKSGLALRFPRIHRIRWDKPAEEADTLESLKQFIRF</sequence>